<dbReference type="GO" id="GO:0046872">
    <property type="term" value="F:metal ion binding"/>
    <property type="evidence" value="ECO:0007669"/>
    <property type="project" value="UniProtKB-KW"/>
</dbReference>
<dbReference type="CDD" id="cd00371">
    <property type="entry name" value="HMA"/>
    <property type="match status" value="1"/>
</dbReference>
<evidence type="ECO:0000256" key="5">
    <source>
        <dbReference type="ARBA" id="ARBA00024045"/>
    </source>
</evidence>
<dbReference type="GO" id="GO:0009626">
    <property type="term" value="P:plant-type hypersensitive response"/>
    <property type="evidence" value="ECO:0007669"/>
    <property type="project" value="UniProtKB-KW"/>
</dbReference>
<organism evidence="7 8">
    <name type="scientific">Mikania micrantha</name>
    <name type="common">bitter vine</name>
    <dbReference type="NCBI Taxonomy" id="192012"/>
    <lineage>
        <taxon>Eukaryota</taxon>
        <taxon>Viridiplantae</taxon>
        <taxon>Streptophyta</taxon>
        <taxon>Embryophyta</taxon>
        <taxon>Tracheophyta</taxon>
        <taxon>Spermatophyta</taxon>
        <taxon>Magnoliopsida</taxon>
        <taxon>eudicotyledons</taxon>
        <taxon>Gunneridae</taxon>
        <taxon>Pentapetalae</taxon>
        <taxon>asterids</taxon>
        <taxon>campanulids</taxon>
        <taxon>Asterales</taxon>
        <taxon>Asteraceae</taxon>
        <taxon>Asteroideae</taxon>
        <taxon>Heliantheae alliance</taxon>
        <taxon>Eupatorieae</taxon>
        <taxon>Mikania</taxon>
    </lineage>
</organism>
<feature type="compositionally biased region" description="Polar residues" evidence="6">
    <location>
        <begin position="304"/>
        <end position="318"/>
    </location>
</feature>
<sequence>MSKEEFLKIQTCTLKVNIHCDGCKRKVKKILQNIEEHGTVTVSGNVDPSMLIKKLAKRGKLAHILVASKQNHHINDLIKNIQIKSDGKIKNQDPQQLKGFQDLKLAPKLVDIKLPPDGVGGKDGQKSVKFKVSESGDDDHSDDEEEEEEEEEDDNDEDELNDDDNDDDNGTDGDDDDDGDEFDDDDDDDDDNDDDDDDEDQFDDEMDDIPVKKPTMVSGDGSSNDGGGMDLMGHMSSIKRPESMTGNCNYQQRLKGATTNQQGVGNESFQPLMFGRLPPATSYIEPPYPPYSYPQAPHGELLTHYSSDENNTSSCNVM</sequence>
<evidence type="ECO:0000256" key="3">
    <source>
        <dbReference type="ARBA" id="ARBA00022723"/>
    </source>
</evidence>
<proteinExistence type="inferred from homology"/>
<reference evidence="7 8" key="1">
    <citation type="submission" date="2019-05" db="EMBL/GenBank/DDBJ databases">
        <title>Mikania micrantha, genome provides insights into the molecular mechanism of rapid growth.</title>
        <authorList>
            <person name="Liu B."/>
        </authorList>
    </citation>
    <scope>NUCLEOTIDE SEQUENCE [LARGE SCALE GENOMIC DNA]</scope>
    <source>
        <strain evidence="7">NLD-2019</strain>
        <tissue evidence="7">Leaf</tissue>
    </source>
</reference>
<dbReference type="SUPFAM" id="SSF55008">
    <property type="entry name" value="HMA, heavy metal-associated domain"/>
    <property type="match status" value="1"/>
</dbReference>
<evidence type="ECO:0000313" key="8">
    <source>
        <dbReference type="Proteomes" id="UP000326396"/>
    </source>
</evidence>
<feature type="compositionally biased region" description="Acidic residues" evidence="6">
    <location>
        <begin position="135"/>
        <end position="208"/>
    </location>
</feature>
<evidence type="ECO:0000256" key="6">
    <source>
        <dbReference type="SAM" id="MobiDB-lite"/>
    </source>
</evidence>
<comment type="caution">
    <text evidence="7">The sequence shown here is derived from an EMBL/GenBank/DDBJ whole genome shotgun (WGS) entry which is preliminary data.</text>
</comment>
<evidence type="ECO:0000256" key="2">
    <source>
        <dbReference type="ARBA" id="ARBA00022481"/>
    </source>
</evidence>
<feature type="compositionally biased region" description="Basic and acidic residues" evidence="6">
    <location>
        <begin position="123"/>
        <end position="134"/>
    </location>
</feature>
<dbReference type="GO" id="GO:0016020">
    <property type="term" value="C:membrane"/>
    <property type="evidence" value="ECO:0007669"/>
    <property type="project" value="UniProtKB-SubCell"/>
</dbReference>
<evidence type="ECO:0000256" key="4">
    <source>
        <dbReference type="ARBA" id="ARBA00023289"/>
    </source>
</evidence>
<evidence type="ECO:0000313" key="7">
    <source>
        <dbReference type="EMBL" id="KAD6454436.1"/>
    </source>
</evidence>
<accession>A0A5N6PKG5</accession>
<name>A0A5N6PKG5_9ASTR</name>
<keyword evidence="3" id="KW-0479">Metal-binding</keyword>
<comment type="similarity">
    <text evidence="5">Belongs to the HIPP family.</text>
</comment>
<feature type="region of interest" description="Disordered" evidence="6">
    <location>
        <begin position="114"/>
        <end position="247"/>
    </location>
</feature>
<dbReference type="OrthoDB" id="689350at2759"/>
<dbReference type="PANTHER" id="PTHR45868">
    <property type="entry name" value="HEAVY METAL-ASSOCIATED ISOPRENYLATED PLANT PROTEIN 33-RELATED"/>
    <property type="match status" value="1"/>
</dbReference>
<dbReference type="InterPro" id="IPR036163">
    <property type="entry name" value="HMA_dom_sf"/>
</dbReference>
<dbReference type="EMBL" id="SZYD01000004">
    <property type="protein sequence ID" value="KAD6454436.1"/>
    <property type="molecule type" value="Genomic_DNA"/>
</dbReference>
<dbReference type="InterPro" id="IPR006121">
    <property type="entry name" value="HMA_dom"/>
</dbReference>
<dbReference type="Gene3D" id="3.30.70.100">
    <property type="match status" value="1"/>
</dbReference>
<keyword evidence="4" id="KW-0636">Prenylation</keyword>
<keyword evidence="8" id="KW-1185">Reference proteome</keyword>
<comment type="subcellular location">
    <subcellularLocation>
        <location evidence="1">Membrane</location>
        <topology evidence="1">Peripheral membrane protein</topology>
    </subcellularLocation>
</comment>
<feature type="region of interest" description="Disordered" evidence="6">
    <location>
        <begin position="286"/>
        <end position="318"/>
    </location>
</feature>
<dbReference type="PANTHER" id="PTHR45868:SF93">
    <property type="entry name" value="OS12G0144600 PROTEIN"/>
    <property type="match status" value="1"/>
</dbReference>
<evidence type="ECO:0008006" key="9">
    <source>
        <dbReference type="Google" id="ProtNLM"/>
    </source>
</evidence>
<dbReference type="AlphaFoldDB" id="A0A5N6PKG5"/>
<keyword evidence="2" id="KW-0488">Methylation</keyword>
<dbReference type="Proteomes" id="UP000326396">
    <property type="component" value="Linkage Group LG12"/>
</dbReference>
<evidence type="ECO:0000256" key="1">
    <source>
        <dbReference type="ARBA" id="ARBA00004170"/>
    </source>
</evidence>
<gene>
    <name evidence="7" type="ORF">E3N88_09142</name>
</gene>
<keyword evidence="4" id="KW-0449">Lipoprotein</keyword>
<protein>
    <recommendedName>
        <fullName evidence="9">HMA domain-containing protein</fullName>
    </recommendedName>
</protein>